<dbReference type="EMBL" id="HE650823">
    <property type="protein sequence ID" value="CCF57322.1"/>
    <property type="molecule type" value="Genomic_DNA"/>
</dbReference>
<evidence type="ECO:0000313" key="1">
    <source>
        <dbReference type="EMBL" id="CCF57322.1"/>
    </source>
</evidence>
<reference evidence="1 2" key="1">
    <citation type="journal article" date="2011" name="Proc. Natl. Acad. Sci. U.S.A.">
        <title>Evolutionary erosion of yeast sex chromosomes by mating-type switching accidents.</title>
        <authorList>
            <person name="Gordon J.L."/>
            <person name="Armisen D."/>
            <person name="Proux-Wera E."/>
            <person name="Oheigeartaigh S.S."/>
            <person name="Byrne K.P."/>
            <person name="Wolfe K.H."/>
        </authorList>
    </citation>
    <scope>NUCLEOTIDE SEQUENCE [LARGE SCALE GENOMIC DNA]</scope>
    <source>
        <strain evidence="2">ATCC 22294 / BCRC 22015 / CBS 2517 / CECT 1963 / NBRC 1671 / NRRL Y-8276</strain>
    </source>
</reference>
<dbReference type="RefSeq" id="XP_003956457.1">
    <property type="nucleotide sequence ID" value="XM_003956408.1"/>
</dbReference>
<dbReference type="KEGG" id="kaf:KAFR_0C03300"/>
<proteinExistence type="predicted"/>
<dbReference type="GeneID" id="13885241"/>
<name>H2ASH2_KAZAF</name>
<dbReference type="HOGENOM" id="CLU_912353_0_0_1"/>
<protein>
    <submittedName>
        <fullName evidence="1">Uncharacterized protein</fullName>
    </submittedName>
</protein>
<evidence type="ECO:0000313" key="2">
    <source>
        <dbReference type="Proteomes" id="UP000005220"/>
    </source>
</evidence>
<organism evidence="1 2">
    <name type="scientific">Kazachstania africana (strain ATCC 22294 / BCRC 22015 / CBS 2517 / CECT 1963 / NBRC 1671 / NRRL Y-8276)</name>
    <name type="common">Yeast</name>
    <name type="synonym">Kluyveromyces africanus</name>
    <dbReference type="NCBI Taxonomy" id="1071382"/>
    <lineage>
        <taxon>Eukaryota</taxon>
        <taxon>Fungi</taxon>
        <taxon>Dikarya</taxon>
        <taxon>Ascomycota</taxon>
        <taxon>Saccharomycotina</taxon>
        <taxon>Saccharomycetes</taxon>
        <taxon>Saccharomycetales</taxon>
        <taxon>Saccharomycetaceae</taxon>
        <taxon>Kazachstania</taxon>
    </lineage>
</organism>
<dbReference type="InParanoid" id="H2ASH2"/>
<keyword evidence="2" id="KW-1185">Reference proteome</keyword>
<gene>
    <name evidence="1" type="primary">KAFR0C03300</name>
    <name evidence="1" type="ORF">KAFR_0C03300</name>
</gene>
<dbReference type="AlphaFoldDB" id="H2ASH2"/>
<dbReference type="Proteomes" id="UP000005220">
    <property type="component" value="Chromosome 3"/>
</dbReference>
<sequence length="305" mass="35275">MEAERAGEALAKLMRFVKECEDIPNDESNYKNQDKKWLTRREEELVELLKKDDFFPIQEPGGRFSSTFSIHYELRRDNPCTNVRFTEMRREIMGIKEVQQNSEVTHMMKTSRTLLPGLRQRIEKIELDKINCSNLNLDNGPGNGECPTDPPPTTIRKKEKIVIEIFSDVPERARMTEFPNKMLPSVPDLILLNILIFSEGIKGKDADELSRNLSAKSYNKGLLATCVPPGMSKFDRISQFIPKFRLTQDIAKEHEILKKNQKISGFKKWLNKRRKNVLCLDKGTIVYLSCTNCKTNCKYVLLDEL</sequence>
<accession>H2ASH2</accession>